<dbReference type="AlphaFoldDB" id="A0A2U1FQ10"/>
<comment type="caution">
    <text evidence="1">The sequence shown here is derived from an EMBL/GenBank/DDBJ whole genome shotgun (WGS) entry which is preliminary data.</text>
</comment>
<accession>A0A2U1FQ10</accession>
<evidence type="ECO:0000313" key="2">
    <source>
        <dbReference type="Proteomes" id="UP000245639"/>
    </source>
</evidence>
<gene>
    <name evidence="1" type="ORF">C8D89_101135</name>
</gene>
<reference evidence="1 2" key="1">
    <citation type="submission" date="2018-04" db="EMBL/GenBank/DDBJ databases">
        <title>Genomic Encyclopedia of Type Strains, Phase IV (KMG-IV): sequencing the most valuable type-strain genomes for metagenomic binning, comparative biology and taxonomic classification.</title>
        <authorList>
            <person name="Goeker M."/>
        </authorList>
    </citation>
    <scope>NUCLEOTIDE SEQUENCE [LARGE SCALE GENOMIC DNA]</scope>
    <source>
        <strain evidence="1 2">DSM 45771</strain>
    </source>
</reference>
<dbReference type="RefSeq" id="WP_165825489.1">
    <property type="nucleotide sequence ID" value="NZ_QEKW01000001.1"/>
</dbReference>
<sequence>MDIIVSHWYCPHCEVAGRDHEPEPACWNCGAAAVVTARPRAEGEPPALSA</sequence>
<name>A0A2U1FQ10_9PSEU</name>
<keyword evidence="2" id="KW-1185">Reference proteome</keyword>
<dbReference type="Proteomes" id="UP000245639">
    <property type="component" value="Unassembled WGS sequence"/>
</dbReference>
<proteinExistence type="predicted"/>
<dbReference type="EMBL" id="QEKW01000001">
    <property type="protein sequence ID" value="PVZ14271.1"/>
    <property type="molecule type" value="Genomic_DNA"/>
</dbReference>
<organism evidence="1 2">
    <name type="scientific">Actinomycetospora cinnamomea</name>
    <dbReference type="NCBI Taxonomy" id="663609"/>
    <lineage>
        <taxon>Bacteria</taxon>
        <taxon>Bacillati</taxon>
        <taxon>Actinomycetota</taxon>
        <taxon>Actinomycetes</taxon>
        <taxon>Pseudonocardiales</taxon>
        <taxon>Pseudonocardiaceae</taxon>
        <taxon>Actinomycetospora</taxon>
    </lineage>
</organism>
<evidence type="ECO:0000313" key="1">
    <source>
        <dbReference type="EMBL" id="PVZ14271.1"/>
    </source>
</evidence>
<protein>
    <submittedName>
        <fullName evidence="1">Uncharacterized protein</fullName>
    </submittedName>
</protein>